<accession>A0A8S1L1H3</accession>
<sequence length="869" mass="103212">MELYVQFIQSQKKDVLTKRQYKFLADEAITSGSDYDQDANPLEGYKIKEKGRQGQYSYKRRLLSSKHTLKRKFSFNWDRMAIRFGRFYNKIKQLVTLKQPYTFSPDGSMKMLWDLLCLLLVIYEMITIPLLISFEIEISQAFSRISTAMFVFDILLNFNTGVYLEGKLNMERREIFKEYISFWFWIDFISTFPYDIIMDESSSLVQSAKLIRLLKFLRFVKVLKLIRLAKLKKIIDKFDEILSMRPGIAAIVNFCKLFFFVLFFAHVLGCIFHYLAQQEPSDDSWLGDIYFADWQIRYVNSLYWGIATMTTVGYGDISPQTPQERFIGIILLLIACGGFAFTMNSIGFALQEIDGQNKMKKEKINGINRFMKKAGISNQLQNRIRRYIEFVMESKSLVLQDLTNQVQIELANDLRKQVNGKLLGYCDILLKNNSQQFLIEIVLPSMKERVYNPEEVIFDEFDFQQNYDMFIIKSGLVDIFYKKTGIVVDQKRRNEYFGEISFYSNMPRSASSRSVNFSSIFQIYQDKFQQNLKTYQDSSNNSQGRIFDLEQYYLIRDKIIFHKDYGSIGVRCYICQMDDHIARDCEKLHFNVSATHFIKFLKQFDKLHQAAYFRRDRIDFNARKCIQQIRQAQQRFENSKLINLNVKRKTYLEDLLNSYNVAEEDMLDTQYPEYQIYNLKQKSRIKSIKYLNGKITRKFTRIVSYASISENYFGGLTEKIDNFLLQTKKKEMEEKFKQLHLSSISNFDQIQEYNHFYPQGNFSTVLTQYLRALEKGFPKIIEIDTLFGIEEFQNYSQYYCYKLEIDAEIKNRNNNVELNYEQMRLLNMDRRQKKKEKVIKDANQQIQKSLVQLKAYKAINRSFRNLFNK</sequence>
<dbReference type="Proteomes" id="UP000688137">
    <property type="component" value="Unassembled WGS sequence"/>
</dbReference>
<keyword evidence="8" id="KW-1185">Reference proteome</keyword>
<comment type="caution">
    <text evidence="7">The sequence shown here is derived from an EMBL/GenBank/DDBJ whole genome shotgun (WGS) entry which is preliminary data.</text>
</comment>
<feature type="transmembrane region" description="Helical" evidence="5">
    <location>
        <begin position="250"/>
        <end position="276"/>
    </location>
</feature>
<dbReference type="AlphaFoldDB" id="A0A8S1L1H3"/>
<dbReference type="CDD" id="cd00038">
    <property type="entry name" value="CAP_ED"/>
    <property type="match status" value="1"/>
</dbReference>
<dbReference type="InterPro" id="IPR051413">
    <property type="entry name" value="K/Na_HCN_channel"/>
</dbReference>
<reference evidence="7" key="1">
    <citation type="submission" date="2021-01" db="EMBL/GenBank/DDBJ databases">
        <authorList>
            <consortium name="Genoscope - CEA"/>
            <person name="William W."/>
        </authorList>
    </citation>
    <scope>NUCLEOTIDE SEQUENCE</scope>
</reference>
<dbReference type="GO" id="GO:0005249">
    <property type="term" value="F:voltage-gated potassium channel activity"/>
    <property type="evidence" value="ECO:0007669"/>
    <property type="project" value="TreeGrafter"/>
</dbReference>
<gene>
    <name evidence="7" type="ORF">PPRIM_AZ9-3.1.T0320153</name>
</gene>
<feature type="transmembrane region" description="Helical" evidence="5">
    <location>
        <begin position="296"/>
        <end position="314"/>
    </location>
</feature>
<evidence type="ECO:0000256" key="2">
    <source>
        <dbReference type="ARBA" id="ARBA00022692"/>
    </source>
</evidence>
<evidence type="ECO:0000256" key="5">
    <source>
        <dbReference type="SAM" id="Phobius"/>
    </source>
</evidence>
<protein>
    <recommendedName>
        <fullName evidence="6">Cyclic nucleotide-binding domain-containing protein</fullName>
    </recommendedName>
</protein>
<evidence type="ECO:0000256" key="1">
    <source>
        <dbReference type="ARBA" id="ARBA00004141"/>
    </source>
</evidence>
<dbReference type="PANTHER" id="PTHR45689:SF5">
    <property type="entry name" value="I[[H]] CHANNEL, ISOFORM E"/>
    <property type="match status" value="1"/>
</dbReference>
<comment type="subcellular location">
    <subcellularLocation>
        <location evidence="1">Membrane</location>
        <topology evidence="1">Multi-pass membrane protein</topology>
    </subcellularLocation>
</comment>
<keyword evidence="4 5" id="KW-0472">Membrane</keyword>
<dbReference type="PROSITE" id="PS50042">
    <property type="entry name" value="CNMP_BINDING_3"/>
    <property type="match status" value="1"/>
</dbReference>
<dbReference type="InterPro" id="IPR000595">
    <property type="entry name" value="cNMP-bd_dom"/>
</dbReference>
<dbReference type="GO" id="GO:0035725">
    <property type="term" value="P:sodium ion transmembrane transport"/>
    <property type="evidence" value="ECO:0007669"/>
    <property type="project" value="TreeGrafter"/>
</dbReference>
<dbReference type="InterPro" id="IPR005821">
    <property type="entry name" value="Ion_trans_dom"/>
</dbReference>
<feature type="transmembrane region" description="Helical" evidence="5">
    <location>
        <begin position="112"/>
        <end position="132"/>
    </location>
</feature>
<keyword evidence="3 5" id="KW-1133">Transmembrane helix</keyword>
<feature type="domain" description="Cyclic nucleotide-binding" evidence="6">
    <location>
        <begin position="468"/>
        <end position="532"/>
    </location>
</feature>
<dbReference type="Pfam" id="PF00520">
    <property type="entry name" value="Ion_trans"/>
    <property type="match status" value="1"/>
</dbReference>
<dbReference type="Pfam" id="PF00027">
    <property type="entry name" value="cNMP_binding"/>
    <property type="match status" value="1"/>
</dbReference>
<dbReference type="PANTHER" id="PTHR45689">
    <property type="entry name" value="I[[H]] CHANNEL, ISOFORM E"/>
    <property type="match status" value="1"/>
</dbReference>
<keyword evidence="2 5" id="KW-0812">Transmembrane</keyword>
<dbReference type="GO" id="GO:0098855">
    <property type="term" value="C:HCN channel complex"/>
    <property type="evidence" value="ECO:0007669"/>
    <property type="project" value="TreeGrafter"/>
</dbReference>
<dbReference type="EMBL" id="CAJJDM010000031">
    <property type="protein sequence ID" value="CAD8061790.1"/>
    <property type="molecule type" value="Genomic_DNA"/>
</dbReference>
<evidence type="ECO:0000256" key="3">
    <source>
        <dbReference type="ARBA" id="ARBA00022989"/>
    </source>
</evidence>
<evidence type="ECO:0000313" key="8">
    <source>
        <dbReference type="Proteomes" id="UP000688137"/>
    </source>
</evidence>
<organism evidence="7 8">
    <name type="scientific">Paramecium primaurelia</name>
    <dbReference type="NCBI Taxonomy" id="5886"/>
    <lineage>
        <taxon>Eukaryota</taxon>
        <taxon>Sar</taxon>
        <taxon>Alveolata</taxon>
        <taxon>Ciliophora</taxon>
        <taxon>Intramacronucleata</taxon>
        <taxon>Oligohymenophorea</taxon>
        <taxon>Peniculida</taxon>
        <taxon>Parameciidae</taxon>
        <taxon>Paramecium</taxon>
    </lineage>
</organism>
<evidence type="ECO:0000259" key="6">
    <source>
        <dbReference type="PROSITE" id="PS50042"/>
    </source>
</evidence>
<dbReference type="GO" id="GO:0003254">
    <property type="term" value="P:regulation of membrane depolarization"/>
    <property type="evidence" value="ECO:0007669"/>
    <property type="project" value="TreeGrafter"/>
</dbReference>
<dbReference type="OMA" id="YSNMPRS"/>
<proteinExistence type="predicted"/>
<feature type="transmembrane region" description="Helical" evidence="5">
    <location>
        <begin position="326"/>
        <end position="350"/>
    </location>
</feature>
<evidence type="ECO:0000313" key="7">
    <source>
        <dbReference type="EMBL" id="CAD8061790.1"/>
    </source>
</evidence>
<evidence type="ECO:0000256" key="4">
    <source>
        <dbReference type="ARBA" id="ARBA00023136"/>
    </source>
</evidence>
<name>A0A8S1L1H3_PARPR</name>